<dbReference type="Proteomes" id="UP000239757">
    <property type="component" value="Unassembled WGS sequence"/>
</dbReference>
<dbReference type="PANTHER" id="PTHR46798:SF3">
    <property type="entry name" value="RING FINGER FAMILY PROTEIN"/>
    <property type="match status" value="1"/>
</dbReference>
<reference evidence="1 2" key="1">
    <citation type="submission" date="2015-01" db="EMBL/GenBank/DDBJ databases">
        <title>Genome of allotetraploid Gossypium barbadense reveals genomic plasticity and fiber elongation in cotton evolution.</title>
        <authorList>
            <person name="Chen X."/>
            <person name="Liu X."/>
            <person name="Zhao B."/>
            <person name="Zheng H."/>
            <person name="Hu Y."/>
            <person name="Lu G."/>
            <person name="Yang C."/>
            <person name="Chen J."/>
            <person name="Shan C."/>
            <person name="Zhang L."/>
            <person name="Zhou Y."/>
            <person name="Wang L."/>
            <person name="Guo W."/>
            <person name="Bai Y."/>
            <person name="Ruan J."/>
            <person name="Shangguan X."/>
            <person name="Mao Y."/>
            <person name="Jiang J."/>
            <person name="Zhu Y."/>
            <person name="Lei J."/>
            <person name="Kang H."/>
            <person name="Chen S."/>
            <person name="He X."/>
            <person name="Wang R."/>
            <person name="Wang Y."/>
            <person name="Chen J."/>
            <person name="Wang L."/>
            <person name="Yu S."/>
            <person name="Wang B."/>
            <person name="Wei J."/>
            <person name="Song S."/>
            <person name="Lu X."/>
            <person name="Gao Z."/>
            <person name="Gu W."/>
            <person name="Deng X."/>
            <person name="Ma D."/>
            <person name="Wang S."/>
            <person name="Liang W."/>
            <person name="Fang L."/>
            <person name="Cai C."/>
            <person name="Zhu X."/>
            <person name="Zhou B."/>
            <person name="Zhang Y."/>
            <person name="Chen Z."/>
            <person name="Xu S."/>
            <person name="Zhu R."/>
            <person name="Wang S."/>
            <person name="Zhang T."/>
            <person name="Zhao G."/>
        </authorList>
    </citation>
    <scope>NUCLEOTIDE SEQUENCE [LARGE SCALE GENOMIC DNA]</scope>
    <source>
        <strain evidence="2">cv. Xinhai21</strain>
        <tissue evidence="1">Leaf</tissue>
    </source>
</reference>
<evidence type="ECO:0000313" key="2">
    <source>
        <dbReference type="Proteomes" id="UP000239757"/>
    </source>
</evidence>
<dbReference type="GO" id="GO:0004842">
    <property type="term" value="F:ubiquitin-protein transferase activity"/>
    <property type="evidence" value="ECO:0007669"/>
    <property type="project" value="InterPro"/>
</dbReference>
<sequence>MPRPGTFMHPFVAGHSSGTRTTSAVASSFIPPYPGSNVRSRDRVQALQAYYQHHHPSTLPALRTPIVSGSLRLGSHRSHSHGHVGPMASSSDHMGGFYFIPSGTSSGWTFQEPENPMLSQFHTYERDHLLSFSLSQVERDPGLGAFHEAAINGSDPSAASAKGLNLRGHLHKVVHSVYSFIP</sequence>
<dbReference type="EMBL" id="KZ667979">
    <property type="protein sequence ID" value="PPR89347.1"/>
    <property type="molecule type" value="Genomic_DNA"/>
</dbReference>
<organism evidence="1 2">
    <name type="scientific">Gossypium barbadense</name>
    <name type="common">Sea Island cotton</name>
    <name type="synonym">Hibiscus barbadensis</name>
    <dbReference type="NCBI Taxonomy" id="3634"/>
    <lineage>
        <taxon>Eukaryota</taxon>
        <taxon>Viridiplantae</taxon>
        <taxon>Streptophyta</taxon>
        <taxon>Embryophyta</taxon>
        <taxon>Tracheophyta</taxon>
        <taxon>Spermatophyta</taxon>
        <taxon>Magnoliopsida</taxon>
        <taxon>eudicotyledons</taxon>
        <taxon>Gunneridae</taxon>
        <taxon>Pentapetalae</taxon>
        <taxon>rosids</taxon>
        <taxon>malvids</taxon>
        <taxon>Malvales</taxon>
        <taxon>Malvaceae</taxon>
        <taxon>Malvoideae</taxon>
        <taxon>Gossypium</taxon>
    </lineage>
</organism>
<name>A0A2P5WE55_GOSBA</name>
<protein>
    <submittedName>
        <fullName evidence="1">Uncharacterized protein</fullName>
    </submittedName>
</protein>
<dbReference type="InterPro" id="IPR044274">
    <property type="entry name" value="RFI2"/>
</dbReference>
<dbReference type="OrthoDB" id="8062037at2759"/>
<dbReference type="AlphaFoldDB" id="A0A2P5WE55"/>
<proteinExistence type="predicted"/>
<gene>
    <name evidence="1" type="ORF">GOBAR_AA31340</name>
</gene>
<accession>A0A2P5WE55</accession>
<evidence type="ECO:0000313" key="1">
    <source>
        <dbReference type="EMBL" id="PPR89347.1"/>
    </source>
</evidence>
<dbReference type="PANTHER" id="PTHR46798">
    <property type="entry name" value="OS09G0511500 PROTEIN"/>
    <property type="match status" value="1"/>
</dbReference>